<evidence type="ECO:0000313" key="1">
    <source>
        <dbReference type="EMBL" id="CAE6387090.1"/>
    </source>
</evidence>
<proteinExistence type="predicted"/>
<reference evidence="1" key="1">
    <citation type="submission" date="2021-01" db="EMBL/GenBank/DDBJ databases">
        <authorList>
            <person name="Kaushik A."/>
        </authorList>
    </citation>
    <scope>NUCLEOTIDE SEQUENCE</scope>
    <source>
        <strain evidence="1">AG1-1C</strain>
    </source>
</reference>
<accession>A0A8H2WIW9</accession>
<protein>
    <submittedName>
        <fullName evidence="1">Uncharacterized protein</fullName>
    </submittedName>
</protein>
<dbReference type="Proteomes" id="UP000663846">
    <property type="component" value="Unassembled WGS sequence"/>
</dbReference>
<comment type="caution">
    <text evidence="1">The sequence shown here is derived from an EMBL/GenBank/DDBJ whole genome shotgun (WGS) entry which is preliminary data.</text>
</comment>
<sequence length="513" mass="57309">MVSRLPNEIIYHISNLVGEESTFDLKPLVLVNRQWNSTTAPALLKVISISSLGGLVELCDQVVEYHGLGNSLRSSVAKYTKTIIIPGITYADADSHVALEDLDKQPRGPGEGDDEAAIRPDIEIKPDKIRQKIRTAFSQFILLDGFEWYGRFAGDHHLVRYLQQATVIRHLAYGTNMLMSSRSLAYRANAFTFEGLETLAITTEYQPRSELFYAIAQMMHHNPKLRSILFDCNYISSMSGYWSLVGFICDTSLDEKRGDLWQSTEEVEMLAKFLVAHPKIETLILQETSIEGLESETSNPPSLAGYPDALPVLKRLFASPRLIAGVLESRAACLSVQKVIDNSGQGFHSEGVKAPYVDRIMDALECVANNRIKGLRLEVPQLSHEFYARIARIAPKIYFLELLRPLGIDSTAPNDSDFDPIVDIPSCLNKFPSLEIIGGHIVEHFVKALGIQGYDAYTQGVMKLARQVPRIKAIHTSEGKLIPISRDMNGGTSVADPLRFLDNRDYDWMTFGM</sequence>
<gene>
    <name evidence="1" type="ORF">RDB_LOCUS40239</name>
</gene>
<dbReference type="EMBL" id="CAJMWS010000265">
    <property type="protein sequence ID" value="CAE6387090.1"/>
    <property type="molecule type" value="Genomic_DNA"/>
</dbReference>
<dbReference type="AlphaFoldDB" id="A0A8H2WIW9"/>
<evidence type="ECO:0000313" key="2">
    <source>
        <dbReference type="Proteomes" id="UP000663846"/>
    </source>
</evidence>
<name>A0A8H2WIW9_9AGAM</name>
<organism evidence="1 2">
    <name type="scientific">Rhizoctonia solani</name>
    <dbReference type="NCBI Taxonomy" id="456999"/>
    <lineage>
        <taxon>Eukaryota</taxon>
        <taxon>Fungi</taxon>
        <taxon>Dikarya</taxon>
        <taxon>Basidiomycota</taxon>
        <taxon>Agaricomycotina</taxon>
        <taxon>Agaricomycetes</taxon>
        <taxon>Cantharellales</taxon>
        <taxon>Ceratobasidiaceae</taxon>
        <taxon>Rhizoctonia</taxon>
    </lineage>
</organism>